<evidence type="ECO:0000259" key="11">
    <source>
        <dbReference type="Pfam" id="PF01743"/>
    </source>
</evidence>
<dbReference type="GO" id="GO:0016779">
    <property type="term" value="F:nucleotidyltransferase activity"/>
    <property type="evidence" value="ECO:0007669"/>
    <property type="project" value="UniProtKB-KW"/>
</dbReference>
<dbReference type="GO" id="GO:0003723">
    <property type="term" value="F:RNA binding"/>
    <property type="evidence" value="ECO:0007669"/>
    <property type="project" value="UniProtKB-KW"/>
</dbReference>
<evidence type="ECO:0000256" key="7">
    <source>
        <dbReference type="ARBA" id="ARBA00022800"/>
    </source>
</evidence>
<keyword evidence="4" id="KW-0548">Nucleotidyltransferase</keyword>
<feature type="domain" description="tRNA nucleotidyltransferase/poly(A) polymerase RNA and SrmB- binding" evidence="12">
    <location>
        <begin position="182"/>
        <end position="228"/>
    </location>
</feature>
<evidence type="ECO:0000259" key="12">
    <source>
        <dbReference type="Pfam" id="PF12627"/>
    </source>
</evidence>
<proteinExistence type="predicted"/>
<dbReference type="GO" id="GO:0042245">
    <property type="term" value="P:RNA repair"/>
    <property type="evidence" value="ECO:0007669"/>
    <property type="project" value="UniProtKB-KW"/>
</dbReference>
<dbReference type="SUPFAM" id="SSF81891">
    <property type="entry name" value="Poly A polymerase C-terminal region-like"/>
    <property type="match status" value="1"/>
</dbReference>
<sequence length="455" mass="50828">MSVFEKSRAISHAVHQAGGRALIVGGWVRDRLLKRPSKDLDLEVYGVSAEQLRQLLSAFGQVNTVGQSFAVFKIDSMDVSLPRRESKTTAGHRGFEVIGDPNLPIKDAFRRRDFTINAIGWDPLTDEYVDPFHGRDDLTRGLLRAVDERTFGDDSLRVLRAVQLAARFEYKLDPPTADICRATKLNDLPAERVWGEFEKLLILAIRPSLGFWLALEIGVIGQLFPELQALVGCPQEPEWHPEGDVWKHTLLVIDEARRRIDGLSRPCQLAIMLGAVCHDFGKPATTARVDGRIRSRNHEQAGLGPTQAFLDRLKVHSVDGFDVRKQVEGMVAYHLTPGMWHKSQEKVGDGAFRRLARKVDLELLVLLASADCHGRKGHFDCSAMEWFASRAHELGIEHAPPEPLLKGRHLLSLGLEPGPDVGKILKVIYEKQLDGDVTTLEEALAEATRSLRKPQ</sequence>
<dbReference type="GO" id="GO:0008033">
    <property type="term" value="P:tRNA processing"/>
    <property type="evidence" value="ECO:0007669"/>
    <property type="project" value="UniProtKB-KW"/>
</dbReference>
<evidence type="ECO:0000256" key="3">
    <source>
        <dbReference type="ARBA" id="ARBA00022694"/>
    </source>
</evidence>
<accession>A0A381RG62</accession>
<dbReference type="GO" id="GO:0046872">
    <property type="term" value="F:metal ion binding"/>
    <property type="evidence" value="ECO:0007669"/>
    <property type="project" value="UniProtKB-KW"/>
</dbReference>
<evidence type="ECO:0000313" key="13">
    <source>
        <dbReference type="EMBL" id="SUZ90792.1"/>
    </source>
</evidence>
<dbReference type="InterPro" id="IPR002646">
    <property type="entry name" value="PolA_pol_head_dom"/>
</dbReference>
<keyword evidence="6" id="KW-0547">Nucleotide-binding</keyword>
<keyword evidence="9" id="KW-0460">Magnesium</keyword>
<dbReference type="CDD" id="cd05398">
    <property type="entry name" value="NT_ClassII-CCAase"/>
    <property type="match status" value="1"/>
</dbReference>
<dbReference type="GO" id="GO:0005524">
    <property type="term" value="F:ATP binding"/>
    <property type="evidence" value="ECO:0007669"/>
    <property type="project" value="UniProtKB-KW"/>
</dbReference>
<keyword evidence="2" id="KW-0808">Transferase</keyword>
<keyword evidence="8" id="KW-0067">ATP-binding</keyword>
<organism evidence="13">
    <name type="scientific">marine metagenome</name>
    <dbReference type="NCBI Taxonomy" id="408172"/>
    <lineage>
        <taxon>unclassified sequences</taxon>
        <taxon>metagenomes</taxon>
        <taxon>ecological metagenomes</taxon>
    </lineage>
</organism>
<keyword evidence="10" id="KW-0694">RNA-binding</keyword>
<keyword evidence="3" id="KW-0819">tRNA processing</keyword>
<dbReference type="AlphaFoldDB" id="A0A381RG62"/>
<protein>
    <recommendedName>
        <fullName evidence="14">HD domain-containing protein</fullName>
    </recommendedName>
</protein>
<evidence type="ECO:0008006" key="14">
    <source>
        <dbReference type="Google" id="ProtNLM"/>
    </source>
</evidence>
<dbReference type="PANTHER" id="PTHR47545:SF1">
    <property type="entry name" value="MULTIFUNCTIONAL CCA PROTEIN"/>
    <property type="match status" value="1"/>
</dbReference>
<feature type="domain" description="Poly A polymerase head" evidence="11">
    <location>
        <begin position="22"/>
        <end position="144"/>
    </location>
</feature>
<dbReference type="Gene3D" id="1.10.3090.10">
    <property type="entry name" value="cca-adding enzyme, domain 2"/>
    <property type="match status" value="1"/>
</dbReference>
<evidence type="ECO:0000256" key="10">
    <source>
        <dbReference type="ARBA" id="ARBA00022884"/>
    </source>
</evidence>
<evidence type="ECO:0000256" key="2">
    <source>
        <dbReference type="ARBA" id="ARBA00022679"/>
    </source>
</evidence>
<comment type="cofactor">
    <cofactor evidence="1">
        <name>Mg(2+)</name>
        <dbReference type="ChEBI" id="CHEBI:18420"/>
    </cofactor>
</comment>
<evidence type="ECO:0000256" key="9">
    <source>
        <dbReference type="ARBA" id="ARBA00022842"/>
    </source>
</evidence>
<dbReference type="InterPro" id="IPR043519">
    <property type="entry name" value="NT_sf"/>
</dbReference>
<evidence type="ECO:0000256" key="8">
    <source>
        <dbReference type="ARBA" id="ARBA00022840"/>
    </source>
</evidence>
<evidence type="ECO:0000256" key="1">
    <source>
        <dbReference type="ARBA" id="ARBA00001946"/>
    </source>
</evidence>
<name>A0A381RG62_9ZZZZ</name>
<dbReference type="EMBL" id="UINC01001923">
    <property type="protein sequence ID" value="SUZ90792.1"/>
    <property type="molecule type" value="Genomic_DNA"/>
</dbReference>
<dbReference type="SUPFAM" id="SSF81301">
    <property type="entry name" value="Nucleotidyltransferase"/>
    <property type="match status" value="1"/>
</dbReference>
<evidence type="ECO:0000256" key="4">
    <source>
        <dbReference type="ARBA" id="ARBA00022695"/>
    </source>
</evidence>
<dbReference type="Pfam" id="PF12627">
    <property type="entry name" value="PolyA_pol_RNAbd"/>
    <property type="match status" value="1"/>
</dbReference>
<evidence type="ECO:0000256" key="5">
    <source>
        <dbReference type="ARBA" id="ARBA00022723"/>
    </source>
</evidence>
<dbReference type="Pfam" id="PF01743">
    <property type="entry name" value="PolyA_pol"/>
    <property type="match status" value="1"/>
</dbReference>
<gene>
    <name evidence="13" type="ORF">METZ01_LOCUS43646</name>
</gene>
<evidence type="ECO:0000256" key="6">
    <source>
        <dbReference type="ARBA" id="ARBA00022741"/>
    </source>
</evidence>
<dbReference type="InterPro" id="IPR050124">
    <property type="entry name" value="tRNA_CCA-adding_enzyme"/>
</dbReference>
<keyword evidence="5" id="KW-0479">Metal-binding</keyword>
<dbReference type="PANTHER" id="PTHR47545">
    <property type="entry name" value="MULTIFUNCTIONAL CCA PROTEIN"/>
    <property type="match status" value="1"/>
</dbReference>
<keyword evidence="7" id="KW-0692">RNA repair</keyword>
<reference evidence="13" key="1">
    <citation type="submission" date="2018-05" db="EMBL/GenBank/DDBJ databases">
        <authorList>
            <person name="Lanie J.A."/>
            <person name="Ng W.-L."/>
            <person name="Kazmierczak K.M."/>
            <person name="Andrzejewski T.M."/>
            <person name="Davidsen T.M."/>
            <person name="Wayne K.J."/>
            <person name="Tettelin H."/>
            <person name="Glass J.I."/>
            <person name="Rusch D."/>
            <person name="Podicherti R."/>
            <person name="Tsui H.-C.T."/>
            <person name="Winkler M.E."/>
        </authorList>
    </citation>
    <scope>NUCLEOTIDE SEQUENCE</scope>
</reference>
<dbReference type="Gene3D" id="3.30.460.10">
    <property type="entry name" value="Beta Polymerase, domain 2"/>
    <property type="match status" value="1"/>
</dbReference>
<dbReference type="InterPro" id="IPR032828">
    <property type="entry name" value="PolyA_RNA-bd"/>
</dbReference>